<evidence type="ECO:0000256" key="1">
    <source>
        <dbReference type="ARBA" id="ARBA00005485"/>
    </source>
</evidence>
<evidence type="ECO:0000313" key="5">
    <source>
        <dbReference type="EMBL" id="RZC05424.1"/>
    </source>
</evidence>
<comment type="similarity">
    <text evidence="1">Belongs to the WEB family.</text>
</comment>
<reference evidence="5 6" key="1">
    <citation type="submission" date="2018-09" db="EMBL/GenBank/DDBJ databases">
        <title>A high-quality reference genome of wild soybean provides a powerful tool to mine soybean genomes.</title>
        <authorList>
            <person name="Xie M."/>
            <person name="Chung C.Y.L."/>
            <person name="Li M.-W."/>
            <person name="Wong F.-L."/>
            <person name="Chan T.-F."/>
            <person name="Lam H.-M."/>
        </authorList>
    </citation>
    <scope>NUCLEOTIDE SEQUENCE [LARGE SCALE GENOMIC DNA]</scope>
    <source>
        <strain evidence="6">cv. W05</strain>
        <tissue evidence="5">Hypocotyl of etiolated seedlings</tissue>
    </source>
</reference>
<dbReference type="GO" id="GO:0005829">
    <property type="term" value="C:cytosol"/>
    <property type="evidence" value="ECO:0007669"/>
    <property type="project" value="TreeGrafter"/>
</dbReference>
<dbReference type="Proteomes" id="UP000289340">
    <property type="component" value="Chromosome 6"/>
</dbReference>
<feature type="coiled-coil region" evidence="3">
    <location>
        <begin position="172"/>
        <end position="224"/>
    </location>
</feature>
<evidence type="ECO:0000256" key="3">
    <source>
        <dbReference type="SAM" id="Coils"/>
    </source>
</evidence>
<protein>
    <submittedName>
        <fullName evidence="4">WEB family protein isoform A</fullName>
    </submittedName>
    <submittedName>
        <fullName evidence="5">WEB family protein isoform B</fullName>
    </submittedName>
</protein>
<evidence type="ECO:0000313" key="4">
    <source>
        <dbReference type="EMBL" id="RZC05423.1"/>
    </source>
</evidence>
<keyword evidence="6" id="KW-1185">Reference proteome</keyword>
<dbReference type="EMBL" id="QZWG01000006">
    <property type="protein sequence ID" value="RZC05423.1"/>
    <property type="molecule type" value="Genomic_DNA"/>
</dbReference>
<name>A0A445K3M3_GLYSO</name>
<dbReference type="GO" id="GO:0009904">
    <property type="term" value="P:chloroplast accumulation movement"/>
    <property type="evidence" value="ECO:0007669"/>
    <property type="project" value="TreeGrafter"/>
</dbReference>
<gene>
    <name evidence="5" type="ORF">D0Y65_013533</name>
</gene>
<accession>A0A445K3M3</accession>
<dbReference type="PANTHER" id="PTHR32054:SF9">
    <property type="entry name" value="OS04G0116200 PROTEIN"/>
    <property type="match status" value="1"/>
</dbReference>
<dbReference type="AlphaFoldDB" id="A0A445K3M3"/>
<keyword evidence="2 3" id="KW-0175">Coiled coil</keyword>
<dbReference type="GO" id="GO:0009903">
    <property type="term" value="P:chloroplast avoidance movement"/>
    <property type="evidence" value="ECO:0007669"/>
    <property type="project" value="TreeGrafter"/>
</dbReference>
<sequence length="307" mass="35229">MLKSHSLYISAHQGVPHMVFAPGFCPMQSDDLPKMLVQHQQYQEHPPTAFALKHNRILVKWTRRNEASNLISKPSPLSNPSHSSLPLSHIHYQPAILVRCFHFGRNTNMNMEDGVMLVRKAEIDTRAPFRSVKEAVSLFGEKVLAGEVYASANKLKKIQSGANENGGEFSRIESVEAELDETRENLQRAKEESMVMAHCLSSLQEELERTKQELRQLKQRETQKHPEESEIEDVKFVENLTTFGVKSSRFDEDKMEFQKKRYVTFANPQHGVEKLERHPSLRKKNKKSLIPFIGAIFSRKKGTQEIP</sequence>
<evidence type="ECO:0000256" key="2">
    <source>
        <dbReference type="ARBA" id="ARBA00023054"/>
    </source>
</evidence>
<dbReference type="PANTHER" id="PTHR32054">
    <property type="entry name" value="HEAVY CHAIN, PUTATIVE, EXPRESSED-RELATED-RELATED"/>
    <property type="match status" value="1"/>
</dbReference>
<organism evidence="5 6">
    <name type="scientific">Glycine soja</name>
    <name type="common">Wild soybean</name>
    <dbReference type="NCBI Taxonomy" id="3848"/>
    <lineage>
        <taxon>Eukaryota</taxon>
        <taxon>Viridiplantae</taxon>
        <taxon>Streptophyta</taxon>
        <taxon>Embryophyta</taxon>
        <taxon>Tracheophyta</taxon>
        <taxon>Spermatophyta</taxon>
        <taxon>Magnoliopsida</taxon>
        <taxon>eudicotyledons</taxon>
        <taxon>Gunneridae</taxon>
        <taxon>Pentapetalae</taxon>
        <taxon>rosids</taxon>
        <taxon>fabids</taxon>
        <taxon>Fabales</taxon>
        <taxon>Fabaceae</taxon>
        <taxon>Papilionoideae</taxon>
        <taxon>50 kb inversion clade</taxon>
        <taxon>NPAAA clade</taxon>
        <taxon>indigoferoid/millettioid clade</taxon>
        <taxon>Phaseoleae</taxon>
        <taxon>Glycine</taxon>
        <taxon>Glycine subgen. Soja</taxon>
    </lineage>
</organism>
<dbReference type="EMBL" id="QZWG01000006">
    <property type="protein sequence ID" value="RZC05424.1"/>
    <property type="molecule type" value="Genomic_DNA"/>
</dbReference>
<evidence type="ECO:0000313" key="6">
    <source>
        <dbReference type="Proteomes" id="UP000289340"/>
    </source>
</evidence>
<comment type="caution">
    <text evidence="5">The sequence shown here is derived from an EMBL/GenBank/DDBJ whole genome shotgun (WGS) entry which is preliminary data.</text>
</comment>
<proteinExistence type="inferred from homology"/>
<dbReference type="Gramene" id="XM_028378900.1">
    <property type="protein sequence ID" value="XP_028234701.1"/>
    <property type="gene ID" value="LOC114414594"/>
</dbReference>